<reference evidence="1" key="1">
    <citation type="submission" date="2013-11" db="EMBL/GenBank/DDBJ databases">
        <title>The Genome Sequence of Phytophthora parasitica CJ02B3.</title>
        <authorList>
            <consortium name="The Broad Institute Genomics Platform"/>
            <person name="Russ C."/>
            <person name="Tyler B."/>
            <person name="Panabieres F."/>
            <person name="Shan W."/>
            <person name="Tripathy S."/>
            <person name="Grunwald N."/>
            <person name="Machado M."/>
            <person name="Johnson C.S."/>
            <person name="Arredondo F."/>
            <person name="Hong C."/>
            <person name="Coffey M."/>
            <person name="Young S.K."/>
            <person name="Zeng Q."/>
            <person name="Gargeya S."/>
            <person name="Fitzgerald M."/>
            <person name="Abouelleil A."/>
            <person name="Alvarado L."/>
            <person name="Chapman S.B."/>
            <person name="Gainer-Dewar J."/>
            <person name="Goldberg J."/>
            <person name="Griggs A."/>
            <person name="Gujja S."/>
            <person name="Hansen M."/>
            <person name="Howarth C."/>
            <person name="Imamovic A."/>
            <person name="Ireland A."/>
            <person name="Larimer J."/>
            <person name="McCowan C."/>
            <person name="Murphy C."/>
            <person name="Pearson M."/>
            <person name="Poon T.W."/>
            <person name="Priest M."/>
            <person name="Roberts A."/>
            <person name="Saif S."/>
            <person name="Shea T."/>
            <person name="Sykes S."/>
            <person name="Wortman J."/>
            <person name="Nusbaum C."/>
            <person name="Birren B."/>
        </authorList>
    </citation>
    <scope>NUCLEOTIDE SEQUENCE [LARGE SCALE GENOMIC DNA]</scope>
    <source>
        <strain evidence="1">CJ02B3</strain>
    </source>
</reference>
<sequence length="87" mass="10056">MPPLCDFASKTNGEVSNKPDQFYAAFAAQMCYCTQFLTRLAFPVAWTFWKHKRGLHHTITTSKACFQRTWKIFSDSESNISKDSRAR</sequence>
<protein>
    <submittedName>
        <fullName evidence="1">Uncharacterized protein</fullName>
    </submittedName>
</protein>
<gene>
    <name evidence="1" type="ORF">L915_05989</name>
</gene>
<name>W2H6F9_PHYNI</name>
<evidence type="ECO:0000313" key="1">
    <source>
        <dbReference type="EMBL" id="ETK90185.1"/>
    </source>
</evidence>
<proteinExistence type="predicted"/>
<organism evidence="1">
    <name type="scientific">Phytophthora nicotianae</name>
    <name type="common">Potato buckeye rot agent</name>
    <name type="synonym">Phytophthora parasitica</name>
    <dbReference type="NCBI Taxonomy" id="4792"/>
    <lineage>
        <taxon>Eukaryota</taxon>
        <taxon>Sar</taxon>
        <taxon>Stramenopiles</taxon>
        <taxon>Oomycota</taxon>
        <taxon>Peronosporomycetes</taxon>
        <taxon>Peronosporales</taxon>
        <taxon>Peronosporaceae</taxon>
        <taxon>Phytophthora</taxon>
    </lineage>
</organism>
<dbReference type="Proteomes" id="UP000053236">
    <property type="component" value="Unassembled WGS sequence"/>
</dbReference>
<dbReference type="AlphaFoldDB" id="W2H6F9"/>
<dbReference type="EMBL" id="KI685571">
    <property type="protein sequence ID" value="ETK90185.1"/>
    <property type="molecule type" value="Genomic_DNA"/>
</dbReference>
<dbReference type="VEuPathDB" id="FungiDB:PPTG_20903"/>
<accession>W2H6F9</accession>